<keyword evidence="2" id="KW-1185">Reference proteome</keyword>
<sequence>MMMFEEIDVEVAEPDDEDIDLDELERRLWRDKMKLKRLKEKMNQDKEDVDSAKRWLFNTQGKKSRRDKIWRAHDGFRSDRIDRCTPLVYQKKIFFIKFDGKQK</sequence>
<dbReference type="Proteomes" id="UP000826656">
    <property type="component" value="Unassembled WGS sequence"/>
</dbReference>
<comment type="caution">
    <text evidence="1">The sequence shown here is derived from an EMBL/GenBank/DDBJ whole genome shotgun (WGS) entry which is preliminary data.</text>
</comment>
<proteinExistence type="predicted"/>
<dbReference type="EMBL" id="JAIVGD010000019">
    <property type="protein sequence ID" value="KAH0749872.1"/>
    <property type="molecule type" value="Genomic_DNA"/>
</dbReference>
<accession>A0ABQ7ULT5</accession>
<protein>
    <submittedName>
        <fullName evidence="1">Uncharacterized protein</fullName>
    </submittedName>
</protein>
<organism evidence="1 2">
    <name type="scientific">Solanum tuberosum</name>
    <name type="common">Potato</name>
    <dbReference type="NCBI Taxonomy" id="4113"/>
    <lineage>
        <taxon>Eukaryota</taxon>
        <taxon>Viridiplantae</taxon>
        <taxon>Streptophyta</taxon>
        <taxon>Embryophyta</taxon>
        <taxon>Tracheophyta</taxon>
        <taxon>Spermatophyta</taxon>
        <taxon>Magnoliopsida</taxon>
        <taxon>eudicotyledons</taxon>
        <taxon>Gunneridae</taxon>
        <taxon>Pentapetalae</taxon>
        <taxon>asterids</taxon>
        <taxon>lamiids</taxon>
        <taxon>Solanales</taxon>
        <taxon>Solanaceae</taxon>
        <taxon>Solanoideae</taxon>
        <taxon>Solaneae</taxon>
        <taxon>Solanum</taxon>
    </lineage>
</organism>
<reference evidence="1 2" key="1">
    <citation type="journal article" date="2021" name="bioRxiv">
        <title>Chromosome-scale and haplotype-resolved genome assembly of a tetraploid potato cultivar.</title>
        <authorList>
            <person name="Sun H."/>
            <person name="Jiao W.-B."/>
            <person name="Krause K."/>
            <person name="Campoy J.A."/>
            <person name="Goel M."/>
            <person name="Folz-Donahue K."/>
            <person name="Kukat C."/>
            <person name="Huettel B."/>
            <person name="Schneeberger K."/>
        </authorList>
    </citation>
    <scope>NUCLEOTIDE SEQUENCE [LARGE SCALE GENOMIC DNA]</scope>
    <source>
        <strain evidence="1">SolTubOtavaFocal</strain>
        <tissue evidence="1">Leaves</tissue>
    </source>
</reference>
<evidence type="ECO:0000313" key="1">
    <source>
        <dbReference type="EMBL" id="KAH0749872.1"/>
    </source>
</evidence>
<gene>
    <name evidence="1" type="ORF">KY290_029104</name>
</gene>
<name>A0ABQ7ULT5_SOLTU</name>
<evidence type="ECO:0000313" key="2">
    <source>
        <dbReference type="Proteomes" id="UP000826656"/>
    </source>
</evidence>